<organism evidence="2 3">
    <name type="scientific">Toxoplasma gondii p89</name>
    <dbReference type="NCBI Taxonomy" id="943119"/>
    <lineage>
        <taxon>Eukaryota</taxon>
        <taxon>Sar</taxon>
        <taxon>Alveolata</taxon>
        <taxon>Apicomplexa</taxon>
        <taxon>Conoidasida</taxon>
        <taxon>Coccidia</taxon>
        <taxon>Eucoccidiorida</taxon>
        <taxon>Eimeriorina</taxon>
        <taxon>Sarcocystidae</taxon>
        <taxon>Toxoplasma</taxon>
    </lineage>
</organism>
<feature type="region of interest" description="Disordered" evidence="1">
    <location>
        <begin position="872"/>
        <end position="898"/>
    </location>
</feature>
<feature type="compositionally biased region" description="Polar residues" evidence="1">
    <location>
        <begin position="887"/>
        <end position="898"/>
    </location>
</feature>
<comment type="caution">
    <text evidence="2">The sequence shown here is derived from an EMBL/GenBank/DDBJ whole genome shotgun (WGS) entry which is preliminary data.</text>
</comment>
<gene>
    <name evidence="2" type="ORF">TGP89_266670</name>
</gene>
<evidence type="ECO:0000313" key="3">
    <source>
        <dbReference type="Proteomes" id="UP000028828"/>
    </source>
</evidence>
<evidence type="ECO:0000313" key="2">
    <source>
        <dbReference type="EMBL" id="KFG28118.1"/>
    </source>
</evidence>
<dbReference type="EMBL" id="AEYI02002480">
    <property type="protein sequence ID" value="KFG28118.1"/>
    <property type="molecule type" value="Genomic_DNA"/>
</dbReference>
<feature type="compositionally biased region" description="Basic and acidic residues" evidence="1">
    <location>
        <begin position="652"/>
        <end position="662"/>
    </location>
</feature>
<feature type="compositionally biased region" description="Basic and acidic residues" evidence="1">
    <location>
        <begin position="1068"/>
        <end position="1086"/>
    </location>
</feature>
<feature type="compositionally biased region" description="Basic and acidic residues" evidence="1">
    <location>
        <begin position="1308"/>
        <end position="1317"/>
    </location>
</feature>
<dbReference type="OrthoDB" id="331746at2759"/>
<feature type="region of interest" description="Disordered" evidence="1">
    <location>
        <begin position="1066"/>
        <end position="1132"/>
    </location>
</feature>
<feature type="compositionally biased region" description="Basic and acidic residues" evidence="1">
    <location>
        <begin position="872"/>
        <end position="886"/>
    </location>
</feature>
<dbReference type="VEuPathDB" id="ToxoDB:TGP89_266670"/>
<evidence type="ECO:0000256" key="1">
    <source>
        <dbReference type="SAM" id="MobiDB-lite"/>
    </source>
</evidence>
<feature type="region of interest" description="Disordered" evidence="1">
    <location>
        <begin position="926"/>
        <end position="980"/>
    </location>
</feature>
<feature type="compositionally biased region" description="Polar residues" evidence="1">
    <location>
        <begin position="1646"/>
        <end position="1665"/>
    </location>
</feature>
<feature type="region of interest" description="Disordered" evidence="1">
    <location>
        <begin position="1256"/>
        <end position="1317"/>
    </location>
</feature>
<feature type="compositionally biased region" description="Basic and acidic residues" evidence="1">
    <location>
        <begin position="1256"/>
        <end position="1275"/>
    </location>
</feature>
<feature type="region of interest" description="Disordered" evidence="1">
    <location>
        <begin position="1148"/>
        <end position="1169"/>
    </location>
</feature>
<feature type="compositionally biased region" description="Basic and acidic residues" evidence="1">
    <location>
        <begin position="1150"/>
        <end position="1159"/>
    </location>
</feature>
<feature type="region of interest" description="Disordered" evidence="1">
    <location>
        <begin position="1176"/>
        <end position="1195"/>
    </location>
</feature>
<feature type="compositionally biased region" description="Basic and acidic residues" evidence="1">
    <location>
        <begin position="670"/>
        <end position="679"/>
    </location>
</feature>
<feature type="region of interest" description="Disordered" evidence="1">
    <location>
        <begin position="63"/>
        <end position="89"/>
    </location>
</feature>
<feature type="region of interest" description="Disordered" evidence="1">
    <location>
        <begin position="135"/>
        <end position="171"/>
    </location>
</feature>
<feature type="compositionally biased region" description="Basic and acidic residues" evidence="1">
    <location>
        <begin position="65"/>
        <end position="80"/>
    </location>
</feature>
<feature type="compositionally biased region" description="Basic and acidic residues" evidence="1">
    <location>
        <begin position="150"/>
        <end position="169"/>
    </location>
</feature>
<proteinExistence type="predicted"/>
<feature type="compositionally biased region" description="Basic and acidic residues" evidence="1">
    <location>
        <begin position="1176"/>
        <end position="1194"/>
    </location>
</feature>
<feature type="region of interest" description="Disordered" evidence="1">
    <location>
        <begin position="631"/>
        <end position="697"/>
    </location>
</feature>
<feature type="region of interest" description="Disordered" evidence="1">
    <location>
        <begin position="1818"/>
        <end position="1891"/>
    </location>
</feature>
<accession>A0A086J7K0</accession>
<feature type="region of interest" description="Disordered" evidence="1">
    <location>
        <begin position="1567"/>
        <end position="1619"/>
    </location>
</feature>
<feature type="compositionally biased region" description="Low complexity" evidence="1">
    <location>
        <begin position="1843"/>
        <end position="1854"/>
    </location>
</feature>
<feature type="region of interest" description="Disordered" evidence="1">
    <location>
        <begin position="311"/>
        <end position="343"/>
    </location>
</feature>
<feature type="region of interest" description="Disordered" evidence="1">
    <location>
        <begin position="225"/>
        <end position="248"/>
    </location>
</feature>
<dbReference type="Proteomes" id="UP000028828">
    <property type="component" value="Unassembled WGS sequence"/>
</dbReference>
<feature type="compositionally biased region" description="Polar residues" evidence="1">
    <location>
        <begin position="1107"/>
        <end position="1118"/>
    </location>
</feature>
<feature type="compositionally biased region" description="Low complexity" evidence="1">
    <location>
        <begin position="1881"/>
        <end position="1891"/>
    </location>
</feature>
<protein>
    <submittedName>
        <fullName evidence="2">Uncharacterized protein</fullName>
    </submittedName>
</protein>
<feature type="compositionally biased region" description="Polar residues" evidence="1">
    <location>
        <begin position="1581"/>
        <end position="1591"/>
    </location>
</feature>
<feature type="compositionally biased region" description="Polar residues" evidence="1">
    <location>
        <begin position="1604"/>
        <end position="1619"/>
    </location>
</feature>
<feature type="region of interest" description="Disordered" evidence="1">
    <location>
        <begin position="1638"/>
        <end position="1673"/>
    </location>
</feature>
<feature type="compositionally biased region" description="Basic and acidic residues" evidence="1">
    <location>
        <begin position="1717"/>
        <end position="1732"/>
    </location>
</feature>
<reference evidence="2 3" key="1">
    <citation type="submission" date="2014-03" db="EMBL/GenBank/DDBJ databases">
        <authorList>
            <person name="Sibley D."/>
            <person name="Venepally P."/>
            <person name="Karamycheva S."/>
            <person name="Hadjithomas M."/>
            <person name="Khan A."/>
            <person name="Brunk B."/>
            <person name="Roos D."/>
            <person name="Caler E."/>
            <person name="Lorenzi H."/>
        </authorList>
    </citation>
    <scope>NUCLEOTIDE SEQUENCE [LARGE SCALE GENOMIC DNA]</scope>
    <source>
        <strain evidence="3">p89</strain>
    </source>
</reference>
<sequence length="2065" mass="229354">MKQIREDIQTGKNVRKRIKGGFTEDKHTCVATEKNAGDHADNKCELHTVETGPVKGKRGVCNQRVETKEPRHRGPDEDNVRNNANIGDDGCEDKYKTWETHSAPDNVDCKVAAGDSVVTEEEVTGDIKARAAPMVTDDTPRHKQTAQRQDTMDARAEEETEKGNEHTQPEHMYTINKQETDGGNTGAAHMTQIFKEMQQQWQNAGLQVEVGVDVLAMPGFSRVFESNDGNKDRGVSAADKPRKNHFLRTAPPVSEHNTASCSASSACKSRCVRQGEVDPNEEVKIEQEWEKQGRSRREYCLLETRESQSTREHEQCWQQDQSEDDYVSKSSTDGGNEKNKDADVREEFIDETGRRDFARPLDAFETFFDLATCSSRSSGHQGEIQKQGRCCGTVQRARERGRQLSNRFHTRFEKSLHPVRCRVHPWQAHPLSVAEKVLYMRKGMTPSRFLSTRWAWPRSSIPCPIFGSVPDPLLASSSACFRMPLSSADNRHSHVPGSLAMESPLVLAIRHIEVPSAQSASGHAEPSFALDDLEHRMGLLSYTVDAGTVAATSYCGWVADDPSRLSGFLTLQERGGPPTARTLASSSCTSVPLQLNNCCSLAINSSFLEKTLSPSLLGNHTVASSTMSKLFNSRHPLSPPPEYESTQEVLEVDPKGTRREVAETGNTSEKQQRQDRDKIQSSASNVLEHDKGRSPRLNIVTEKMTMRTLSDCTFSCLSLSPSASCCLSGSEPTHFQSDGKWKESASAVTELPRRQRRDSFVEKRKDMREQGVQTEISAECHGVKKTNVGYSDEGRGQSPLSTRARVLLKRWRRNSLRKQRHFLALLVGSGRTLASSSRNGTHTYAAQSAHIISTEVCNQALARVEAGIGKRGENKRNKGATKKEAQEQSAAGCQTTMSAPKAQASASIIIRLASQSMPTDAENTSFTLQGGSVGMGLGGRERGNRGLCSNPQMRGTAGRKDVSPAGFPSQHVPKNVESDREEDFEQGWATIGFGEAFWESSSRAMDPGPASQVGNAKTSGGSVPLPHFSALSIKCSPPASQRPCSAYASILSSLVVRADVEEDNNIYTKEDHESEIPTKNNDENKTNDATSKPGTGRARGRPRKGQAQANYTGNSGCRTQPEFGGSTGVFRPIPATKTDMTVEAEGQLENTKKKCTAERRRTKRSARAREIEAARGLAGDEKRATKEEHGETRSLKARVRKVERKLLGFSSVSPSFVSRARRQHYPYSALSCSSLFSESSSRTAFPPRLEYRFGSERKHAREPRLHNRSRERELVRPTQAEQVDGHGDPFQGSAKWGTKGNRCLSAPQREERHSDKLNRSTGNCVALKSDAEAFSLKAPSSSGSDFRAAVSRSVWGAPSIVYGEGRPADEGQEDRHLHSGVHEVHLGNSLMERITLNMMDDSTGKVPCDQPVFMNKHNVQDVIQETSVLPKNEHIPMKEEPDFLSAENAPCNHGNSWHQNTVVPSNRERCLFLTSPPLCLPTFLPFSPILQGSGGFVGNDASIRMSQNQEKEWYEATAKQEMNVEDDLRLFRAFLKTPLQHPKELLVLPKNLVRPLAFLGFLDENQTERPKEEGTPMMMNATPSASPSNRLPYNIPPGEEDVSYSRSTSSGERTAASSSDSLTGLLELWLEEGDKIARENAPPKQPTVSPASSSIRSPATTYGSHTRNRQEPRELFCPAKQEEQNWLKTWHQKEGMQHWEGEKLFTDPGFAVQGKNAEAEGRDQEEAEKSRGDATVGSEACGPAVVAVAVVNVGSIVSVTHKDQRGHEVMERHMPQEEEAQMVESVFSPSYCSTPSRGPSVSMAHATEMETANDMSIRARQPSIFPQPREDDVYSPPPGAEEPTTSFAPSSSPTRQREWQGKFSNRTSRRCALDGGETDTRIPPRSSRFPSSANAIHAAADRELQLKQSLSKVAEEATKLAAQFERMDRLCFALEGLETDREERRFRMSSLEKAALRPQVRKVQCSAQFQSRQKSFSSEEMSSEDEISWQWKVERRRGRFFRTKGKVFFSCFHPAQWREYILNKMDVGRDSHWDLNADNWSSPKSFSQPNFRQRAKDFLYCHLCL</sequence>
<name>A0A086J7K0_TOXGO</name>
<feature type="region of interest" description="Disordered" evidence="1">
    <location>
        <begin position="1715"/>
        <end position="1737"/>
    </location>
</feature>